<feature type="compositionally biased region" description="Low complexity" evidence="1">
    <location>
        <begin position="154"/>
        <end position="176"/>
    </location>
</feature>
<dbReference type="Proteomes" id="UP000321685">
    <property type="component" value="Unassembled WGS sequence"/>
</dbReference>
<dbReference type="Pfam" id="PF17270">
    <property type="entry name" value="DUF5336"/>
    <property type="match status" value="1"/>
</dbReference>
<organism evidence="3 4">
    <name type="scientific">Pseudonocardia sulfidoxydans NBRC 16205</name>
    <dbReference type="NCBI Taxonomy" id="1223511"/>
    <lineage>
        <taxon>Bacteria</taxon>
        <taxon>Bacillati</taxon>
        <taxon>Actinomycetota</taxon>
        <taxon>Actinomycetes</taxon>
        <taxon>Pseudonocardiales</taxon>
        <taxon>Pseudonocardiaceae</taxon>
        <taxon>Pseudonocardia</taxon>
    </lineage>
</organism>
<feature type="region of interest" description="Disordered" evidence="1">
    <location>
        <begin position="139"/>
        <end position="236"/>
    </location>
</feature>
<keyword evidence="2" id="KW-0472">Membrane</keyword>
<reference evidence="3 4" key="1">
    <citation type="submission" date="2019-07" db="EMBL/GenBank/DDBJ databases">
        <title>Whole genome shotgun sequence of Pseudonocardia sulfidoxydans NBRC 16205.</title>
        <authorList>
            <person name="Hosoyama A."/>
            <person name="Uohara A."/>
            <person name="Ohji S."/>
            <person name="Ichikawa N."/>
        </authorList>
    </citation>
    <scope>NUCLEOTIDE SEQUENCE [LARGE SCALE GENOMIC DNA]</scope>
    <source>
        <strain evidence="3 4">NBRC 16205</strain>
    </source>
</reference>
<evidence type="ECO:0000256" key="1">
    <source>
        <dbReference type="SAM" id="MobiDB-lite"/>
    </source>
</evidence>
<accession>A0A511DDE0</accession>
<evidence type="ECO:0000313" key="3">
    <source>
        <dbReference type="EMBL" id="GEL22821.1"/>
    </source>
</evidence>
<gene>
    <name evidence="3" type="ORF">PSU4_17750</name>
</gene>
<feature type="transmembrane region" description="Helical" evidence="2">
    <location>
        <begin position="20"/>
        <end position="45"/>
    </location>
</feature>
<evidence type="ECO:0008006" key="5">
    <source>
        <dbReference type="Google" id="ProtNLM"/>
    </source>
</evidence>
<feature type="compositionally biased region" description="Low complexity" evidence="1">
    <location>
        <begin position="205"/>
        <end position="214"/>
    </location>
</feature>
<dbReference type="InterPro" id="IPR035166">
    <property type="entry name" value="DUF5336"/>
</dbReference>
<dbReference type="OrthoDB" id="9993094at2"/>
<protein>
    <recommendedName>
        <fullName evidence="5">34 kDa antigenic protein</fullName>
    </recommendedName>
</protein>
<feature type="transmembrane region" description="Helical" evidence="2">
    <location>
        <begin position="107"/>
        <end position="130"/>
    </location>
</feature>
<dbReference type="RefSeq" id="WP_147104761.1">
    <property type="nucleotide sequence ID" value="NZ_BJVJ01000012.1"/>
</dbReference>
<feature type="compositionally biased region" description="Polar residues" evidence="1">
    <location>
        <begin position="215"/>
        <end position="227"/>
    </location>
</feature>
<comment type="caution">
    <text evidence="3">The sequence shown here is derived from an EMBL/GenBank/DDBJ whole genome shotgun (WGS) entry which is preliminary data.</text>
</comment>
<evidence type="ECO:0000256" key="2">
    <source>
        <dbReference type="SAM" id="Phobius"/>
    </source>
</evidence>
<evidence type="ECO:0000313" key="4">
    <source>
        <dbReference type="Proteomes" id="UP000321685"/>
    </source>
</evidence>
<feature type="transmembrane region" description="Helical" evidence="2">
    <location>
        <begin position="66"/>
        <end position="87"/>
    </location>
</feature>
<dbReference type="AlphaFoldDB" id="A0A511DDE0"/>
<keyword evidence="2" id="KW-0812">Transmembrane</keyword>
<keyword evidence="4" id="KW-1185">Reference proteome</keyword>
<keyword evidence="2" id="KW-1133">Transmembrane helix</keyword>
<proteinExistence type="predicted"/>
<sequence length="236" mass="23860">MSQQTEAQVDKGLTGPARFVAMGVGALGIVVYLCSFSSAIFLYLTQGQQMLMIGGLLVAAGLIRRSLVLPGAIVALVGGLAVLQGSLAASSAASALSGGFGSSSASLPTIVIIVMILALLEAAGAVVVVLMELGVIKPPAPKPPTGYGPPPGYGQPYQGGYMQQPPPGYGAQQQPPNYTQPTGPQASPYAQPPSYGAHGWGGPTGQQPAAQPPGDSTQTIHTSSTGEQQPPTQQQQ</sequence>
<feature type="compositionally biased region" description="Pro residues" evidence="1">
    <location>
        <begin position="139"/>
        <end position="153"/>
    </location>
</feature>
<name>A0A511DDE0_9PSEU</name>
<dbReference type="EMBL" id="BJVJ01000012">
    <property type="protein sequence ID" value="GEL22821.1"/>
    <property type="molecule type" value="Genomic_DNA"/>
</dbReference>